<name>A0ABR4A4R7_9LECA</name>
<dbReference type="Pfam" id="PF00300">
    <property type="entry name" value="His_Phos_1"/>
    <property type="match status" value="1"/>
</dbReference>
<dbReference type="PANTHER" id="PTHR48100">
    <property type="entry name" value="BROAD-SPECIFICITY PHOSPHATASE YOR283W-RELATED"/>
    <property type="match status" value="1"/>
</dbReference>
<dbReference type="EMBL" id="JBEFKJ010000023">
    <property type="protein sequence ID" value="KAL2039946.1"/>
    <property type="molecule type" value="Genomic_DNA"/>
</dbReference>
<sequence>MIVPGQEAKAPRFRYTTVTGFFLQNEPSTDPSTFNYTAVDFGLINRTYDTDAQYDPERRKTQWQRFAYHISQLNLQSEKNVQYRVLYIGRHGEGVHNVAEDFYGTLAWDAYWSKLEGNDTIIWADAHLTEKGIQQAQIANKFWKTEIATQKIPVPQKYYTSPLHRCLATANVTFSDLALPDAQPFIPEVKELLREVNGVHTCDRRSNKTYLHSEFPPYVFEPGFTENDELWNSEVRESDPDLDARLKRLLDDIFANDNSTYISFTTHSGATSALQRSLGHRLFGLQTGGVMPILVKAETCAGSSSPTRIAALRQ</sequence>
<proteinExistence type="predicted"/>
<evidence type="ECO:0000313" key="2">
    <source>
        <dbReference type="Proteomes" id="UP001590950"/>
    </source>
</evidence>
<evidence type="ECO:0000313" key="1">
    <source>
        <dbReference type="EMBL" id="KAL2039946.1"/>
    </source>
</evidence>
<accession>A0ABR4A4R7</accession>
<dbReference type="Gene3D" id="3.40.50.1240">
    <property type="entry name" value="Phosphoglycerate mutase-like"/>
    <property type="match status" value="1"/>
</dbReference>
<dbReference type="Proteomes" id="UP001590950">
    <property type="component" value="Unassembled WGS sequence"/>
</dbReference>
<reference evidence="1 2" key="1">
    <citation type="submission" date="2024-09" db="EMBL/GenBank/DDBJ databases">
        <title>Rethinking Asexuality: The Enigmatic Case of Functional Sexual Genes in Lepraria (Stereocaulaceae).</title>
        <authorList>
            <person name="Doellman M."/>
            <person name="Sun Y."/>
            <person name="Barcenas-Pena A."/>
            <person name="Lumbsch H.T."/>
            <person name="Grewe F."/>
        </authorList>
    </citation>
    <scope>NUCLEOTIDE SEQUENCE [LARGE SCALE GENOMIC DNA]</scope>
    <source>
        <strain evidence="1 2">Mercado 3170</strain>
    </source>
</reference>
<dbReference type="InterPro" id="IPR050275">
    <property type="entry name" value="PGM_Phosphatase"/>
</dbReference>
<keyword evidence="2" id="KW-1185">Reference proteome</keyword>
<organism evidence="1 2">
    <name type="scientific">Stereocaulon virgatum</name>
    <dbReference type="NCBI Taxonomy" id="373712"/>
    <lineage>
        <taxon>Eukaryota</taxon>
        <taxon>Fungi</taxon>
        <taxon>Dikarya</taxon>
        <taxon>Ascomycota</taxon>
        <taxon>Pezizomycotina</taxon>
        <taxon>Lecanoromycetes</taxon>
        <taxon>OSLEUM clade</taxon>
        <taxon>Lecanoromycetidae</taxon>
        <taxon>Lecanorales</taxon>
        <taxon>Lecanorineae</taxon>
        <taxon>Stereocaulaceae</taxon>
        <taxon>Stereocaulon</taxon>
    </lineage>
</organism>
<comment type="caution">
    <text evidence="1">The sequence shown here is derived from an EMBL/GenBank/DDBJ whole genome shotgun (WGS) entry which is preliminary data.</text>
</comment>
<evidence type="ECO:0008006" key="3">
    <source>
        <dbReference type="Google" id="ProtNLM"/>
    </source>
</evidence>
<dbReference type="PANTHER" id="PTHR48100:SF1">
    <property type="entry name" value="HISTIDINE PHOSPHATASE FAMILY PROTEIN-RELATED"/>
    <property type="match status" value="1"/>
</dbReference>
<gene>
    <name evidence="1" type="ORF">N7G274_007349</name>
</gene>
<dbReference type="InterPro" id="IPR013078">
    <property type="entry name" value="His_Pase_superF_clade-1"/>
</dbReference>
<dbReference type="SMART" id="SM00855">
    <property type="entry name" value="PGAM"/>
    <property type="match status" value="1"/>
</dbReference>
<dbReference type="SUPFAM" id="SSF53254">
    <property type="entry name" value="Phosphoglycerate mutase-like"/>
    <property type="match status" value="1"/>
</dbReference>
<dbReference type="InterPro" id="IPR029033">
    <property type="entry name" value="His_PPase_superfam"/>
</dbReference>
<protein>
    <recommendedName>
        <fullName evidence="3">Phosphoglycerate mutase</fullName>
    </recommendedName>
</protein>
<dbReference type="CDD" id="cd07067">
    <property type="entry name" value="HP_PGM_like"/>
    <property type="match status" value="1"/>
</dbReference>